<dbReference type="GO" id="GO:0016491">
    <property type="term" value="F:oxidoreductase activity"/>
    <property type="evidence" value="ECO:0007669"/>
    <property type="project" value="UniProtKB-KW"/>
</dbReference>
<dbReference type="GO" id="GO:0046872">
    <property type="term" value="F:metal ion binding"/>
    <property type="evidence" value="ECO:0007669"/>
    <property type="project" value="UniProtKB-KW"/>
</dbReference>
<feature type="signal peptide" evidence="6">
    <location>
        <begin position="1"/>
        <end position="21"/>
    </location>
</feature>
<dbReference type="PANTHER" id="PTHR43498:SF1">
    <property type="entry name" value="COB--COM HETERODISULFIDE REDUCTASE IRON-SULFUR SUBUNIT A"/>
    <property type="match status" value="1"/>
</dbReference>
<organism evidence="7 8">
    <name type="scientific">Anseongella ginsenosidimutans</name>
    <dbReference type="NCBI Taxonomy" id="496056"/>
    <lineage>
        <taxon>Bacteria</taxon>
        <taxon>Pseudomonadati</taxon>
        <taxon>Bacteroidota</taxon>
        <taxon>Sphingobacteriia</taxon>
        <taxon>Sphingobacteriales</taxon>
        <taxon>Sphingobacteriaceae</taxon>
        <taxon>Anseongella</taxon>
    </lineage>
</organism>
<accession>A0A4R3KPS8</accession>
<evidence type="ECO:0000256" key="1">
    <source>
        <dbReference type="ARBA" id="ARBA00022485"/>
    </source>
</evidence>
<evidence type="ECO:0000256" key="3">
    <source>
        <dbReference type="ARBA" id="ARBA00023002"/>
    </source>
</evidence>
<evidence type="ECO:0000313" key="7">
    <source>
        <dbReference type="EMBL" id="TCS85318.1"/>
    </source>
</evidence>
<keyword evidence="5" id="KW-0411">Iron-sulfur</keyword>
<feature type="chain" id="PRO_5020425565" evidence="6">
    <location>
        <begin position="22"/>
        <end position="551"/>
    </location>
</feature>
<protein>
    <submittedName>
        <fullName evidence="7">FAD dependent oxidoreductase</fullName>
    </submittedName>
</protein>
<dbReference type="SUPFAM" id="SSF51905">
    <property type="entry name" value="FAD/NAD(P)-binding domain"/>
    <property type="match status" value="1"/>
</dbReference>
<comment type="caution">
    <text evidence="7">The sequence shown here is derived from an EMBL/GenBank/DDBJ whole genome shotgun (WGS) entry which is preliminary data.</text>
</comment>
<keyword evidence="4" id="KW-0408">Iron</keyword>
<reference evidence="7 8" key="1">
    <citation type="submission" date="2019-03" db="EMBL/GenBank/DDBJ databases">
        <title>Genomic Encyclopedia of Type Strains, Phase IV (KMG-IV): sequencing the most valuable type-strain genomes for metagenomic binning, comparative biology and taxonomic classification.</title>
        <authorList>
            <person name="Goeker M."/>
        </authorList>
    </citation>
    <scope>NUCLEOTIDE SEQUENCE [LARGE SCALE GENOMIC DNA]</scope>
    <source>
        <strain evidence="7 8">DSM 21100</strain>
    </source>
</reference>
<evidence type="ECO:0000256" key="2">
    <source>
        <dbReference type="ARBA" id="ARBA00022723"/>
    </source>
</evidence>
<dbReference type="Pfam" id="PF12831">
    <property type="entry name" value="FAD_oxidored"/>
    <property type="match status" value="1"/>
</dbReference>
<name>A0A4R3KPS8_9SPHI</name>
<dbReference type="Gene3D" id="3.50.50.60">
    <property type="entry name" value="FAD/NAD(P)-binding domain"/>
    <property type="match status" value="1"/>
</dbReference>
<dbReference type="AlphaFoldDB" id="A0A4R3KPS8"/>
<keyword evidence="8" id="KW-1185">Reference proteome</keyword>
<sequence length="551" mass="61715">MIKKASYFLALAVFLSVSAFKGGEKPAGYDIVIYGATSGGIAAAIQGSRMGKRILLIAPSQRIGGLTTGGLGATDIGNKVAIGGISREFYQHIKKYYENDSRWKWQDRAEYMEGKQERTGEGEDAMWTFEPSAALQVFKDMIAEENIELVSGERLNRESGVKKKGTKITRITMESGKSYQGKVFIDATYEGDLMAAAGVSYTVGRESNEMYGETLNGIYMAEYRQRSGYHQFPDGVSPYKIPGKPESGLLWGISPDSLEAKGTGDKKVQAYNFRICLTDNPGNRLPITRPEGYDPQKYELLARLLAAQPSLRKINDYFIWTHMPNGKTDINNRGGFSTDMIGMNYLWPEASYEEREQIFREHMSYTKGLLYFMKTDPRVPANLREFISSWGYPKDEYIRTDHFTPQLYVREGRRMIGEYVMTEHNCRGKEVVEDPVGLGAYNMDSHNCQRIVVNGMVKNEGNVEVGVPGPYPVSYRSITPKRSECSNLLVPVCLSSSHIAYGSIRMEPVFMVLGQSAATAASLAIDGRSSVQEVDYEKLRTTLLEDKQRLK</sequence>
<dbReference type="GO" id="GO:0051539">
    <property type="term" value="F:4 iron, 4 sulfur cluster binding"/>
    <property type="evidence" value="ECO:0007669"/>
    <property type="project" value="UniProtKB-KW"/>
</dbReference>
<evidence type="ECO:0000313" key="8">
    <source>
        <dbReference type="Proteomes" id="UP000295807"/>
    </source>
</evidence>
<dbReference type="InterPro" id="IPR036188">
    <property type="entry name" value="FAD/NAD-bd_sf"/>
</dbReference>
<dbReference type="PANTHER" id="PTHR43498">
    <property type="entry name" value="FERREDOXIN:COB-COM HETERODISULFIDE REDUCTASE SUBUNIT A"/>
    <property type="match status" value="1"/>
</dbReference>
<evidence type="ECO:0000256" key="4">
    <source>
        <dbReference type="ARBA" id="ARBA00023004"/>
    </source>
</evidence>
<evidence type="ECO:0000256" key="6">
    <source>
        <dbReference type="SAM" id="SignalP"/>
    </source>
</evidence>
<dbReference type="OrthoDB" id="668499at2"/>
<dbReference type="RefSeq" id="WP_132130310.1">
    <property type="nucleotide sequence ID" value="NZ_CP042432.1"/>
</dbReference>
<gene>
    <name evidence="7" type="ORF">EDD80_11355</name>
</gene>
<dbReference type="EMBL" id="SMAD01000013">
    <property type="protein sequence ID" value="TCS85318.1"/>
    <property type="molecule type" value="Genomic_DNA"/>
</dbReference>
<keyword evidence="3" id="KW-0560">Oxidoreductase</keyword>
<keyword evidence="2" id="KW-0479">Metal-binding</keyword>
<proteinExistence type="predicted"/>
<keyword evidence="6" id="KW-0732">Signal</keyword>
<dbReference type="Proteomes" id="UP000295807">
    <property type="component" value="Unassembled WGS sequence"/>
</dbReference>
<evidence type="ECO:0000256" key="5">
    <source>
        <dbReference type="ARBA" id="ARBA00023014"/>
    </source>
</evidence>
<dbReference type="InterPro" id="IPR039650">
    <property type="entry name" value="HdrA-like"/>
</dbReference>
<keyword evidence="1" id="KW-0004">4Fe-4S</keyword>